<name>A0AAD4DG31_9FUNG</name>
<feature type="compositionally biased region" description="Acidic residues" evidence="6">
    <location>
        <begin position="1339"/>
        <end position="1348"/>
    </location>
</feature>
<feature type="transmembrane region" description="Helical" evidence="7">
    <location>
        <begin position="1130"/>
        <end position="1150"/>
    </location>
</feature>
<reference evidence="9" key="1">
    <citation type="journal article" date="2020" name="Fungal Divers.">
        <title>Resolving the Mortierellaceae phylogeny through synthesis of multi-gene phylogenetics and phylogenomics.</title>
        <authorList>
            <person name="Vandepol N."/>
            <person name="Liber J."/>
            <person name="Desiro A."/>
            <person name="Na H."/>
            <person name="Kennedy M."/>
            <person name="Barry K."/>
            <person name="Grigoriev I.V."/>
            <person name="Miller A.N."/>
            <person name="O'Donnell K."/>
            <person name="Stajich J.E."/>
            <person name="Bonito G."/>
        </authorList>
    </citation>
    <scope>NUCLEOTIDE SEQUENCE</scope>
    <source>
        <strain evidence="9">NRRL 28262</strain>
    </source>
</reference>
<feature type="domain" description="Ion transport" evidence="8">
    <location>
        <begin position="1040"/>
        <end position="1271"/>
    </location>
</feature>
<feature type="transmembrane region" description="Helical" evidence="7">
    <location>
        <begin position="1171"/>
        <end position="1190"/>
    </location>
</feature>
<dbReference type="PANTHER" id="PTHR10582">
    <property type="entry name" value="TRANSIENT RECEPTOR POTENTIAL ION CHANNEL PROTEIN"/>
    <property type="match status" value="1"/>
</dbReference>
<dbReference type="Pfam" id="PF00520">
    <property type="entry name" value="Ion_trans"/>
    <property type="match status" value="1"/>
</dbReference>
<dbReference type="EMBL" id="JAAAIL010000291">
    <property type="protein sequence ID" value="KAG0277251.1"/>
    <property type="molecule type" value="Genomic_DNA"/>
</dbReference>
<sequence>MIWQNDGICEPHKKTTLSKMLDKARKPEGPSLLESGTAWTAAVTMEGVEPGWYWVVICASFKNMDWSKVFTLIIDAYRKSEGQEDWFWTQNSCETTVRSEEFSVIPTEGYVRLRLHRQINLEDIEEQVQIRINLSNEDDDVSAGTVDIHYIELGANAFEYSGVKDHILYGDGIPDYFITVGADQPSRTKAADIHTLEISDTRNHAVTLHFTPGEAHIHLWDLRAPANFDSLNKKTRPITRPIGQVSFRVSPYLTSSDVMKEYEASIAISSSGSQIVVGSQRDVTHAIPFQVFQMPSSQALVDKGSYQPVTLTRFVETGPTLANHCGLGMFHRIDPSSNDENDERFLIFNGLYLEVYDTKSWCRIYHLDLGHQRGDEFITCIAQSLRGRYFCWNGFRGVISIWNIETGRIASNIYVEEDRADTYAVLNPDESKVAISVKGTVQVYDTVTGIKLGNYYEGLDSDNYFQVIFEQDYFLVTNRDQSNSNELTSPSVRSVVRVHDMTVIEDHYVHEENIVQYPHVGHIPLFISSAGSVLNFLTLGNILYPPSEEYACGTTNDCPLLDRPFEILYINSLRTYYSQDNEPFTLMSDQTYVSGEVVHILKVGLGTDYQEMTDTMVLTMGKSLEHRIFWMQETSQLFLVNEGYLYSWTLSNNSGRVATLDRAIRFLDDDPTHPKDRPFTDMLNVKICEHACRYRIEFKATSWWNNAVGLIRAPPGAPSNILTFPKSAADTFHTSQEFRDEMGVLGLIQMYHYSDSDSKDDIIRFLKYRIRPSRENPVSCLVTLCRAWKSDNRSALEKIMAELLPPKYITWIPDPHEDKSTEPLAILLEIAQTRPRVIGVAKVVMKYCVSHANRSKNLAFLSPLFGSMHEVMELYPEEALECMGRIAFIPVKNRAYIIDNHTLALPPRLRLRFWEPRTKPLVKTNDPIMQFHFTGEKADSSNDGFTRPVFMASFDALWYYKDQQQTELKKDGFQAASNTATTTWWKTLYHMVRLKCHVLMPAVVECYDFNLEFFDNPAIGALVDYKWNTIGYSYWLFRFVFQSIFYALVVIAALMQVYHPDPTKLFGLFIVIIIMASVFLWLELLQAVHKWSRYSGSSYNFLDTLAFVLPLVGSAIQLKSIYDKETGGHTRVLTASVLAVFLHMLFELRIYKQVCKYVIIIKQTVIEIRGFFFIFAGGLLAFAIATQHLLRACPVRNEDGGCDRADTDFPRNFFYAMSATYFFMGGRYDPVSPFFATEDLGFHAMMIVFFFFTVIVMLNVLIALINVAFTKGDDGWRLAWIESRLRYIESAENMSHNIPGFRQTHNWFPKQIYFSATPQQVRDYQEKYHPGDLGVGRDNDEDEDDEVDPIFNNVPREVEEDEEEEQQEDGEEEQQEGEEDGDGGDDGDADGDEGGEGEDEDQWEDEEGEEDEAGAEAEGEAEGEVVGQDSDLKAQVSELQKQLVLQQEQSQRQFDELKELLLRAAKAKK</sequence>
<dbReference type="InterPro" id="IPR005821">
    <property type="entry name" value="Ion_trans_dom"/>
</dbReference>
<keyword evidence="3" id="KW-0677">Repeat</keyword>
<feature type="transmembrane region" description="Helical" evidence="7">
    <location>
        <begin position="1242"/>
        <end position="1269"/>
    </location>
</feature>
<comment type="subcellular location">
    <subcellularLocation>
        <location evidence="1">Membrane</location>
        <topology evidence="1">Multi-pass membrane protein</topology>
    </subcellularLocation>
</comment>
<evidence type="ECO:0000256" key="7">
    <source>
        <dbReference type="SAM" id="Phobius"/>
    </source>
</evidence>
<feature type="compositionally biased region" description="Basic and acidic residues" evidence="6">
    <location>
        <begin position="1328"/>
        <end position="1338"/>
    </location>
</feature>
<dbReference type="GO" id="GO:0005886">
    <property type="term" value="C:plasma membrane"/>
    <property type="evidence" value="ECO:0007669"/>
    <property type="project" value="TreeGrafter"/>
</dbReference>
<organism evidence="9 10">
    <name type="scientific">Linnemannia exigua</name>
    <dbReference type="NCBI Taxonomy" id="604196"/>
    <lineage>
        <taxon>Eukaryota</taxon>
        <taxon>Fungi</taxon>
        <taxon>Fungi incertae sedis</taxon>
        <taxon>Mucoromycota</taxon>
        <taxon>Mortierellomycotina</taxon>
        <taxon>Mortierellomycetes</taxon>
        <taxon>Mortierellales</taxon>
        <taxon>Mortierellaceae</taxon>
        <taxon>Linnemannia</taxon>
    </lineage>
</organism>
<dbReference type="GO" id="GO:0005216">
    <property type="term" value="F:monoatomic ion channel activity"/>
    <property type="evidence" value="ECO:0007669"/>
    <property type="project" value="InterPro"/>
</dbReference>
<dbReference type="GO" id="GO:0098703">
    <property type="term" value="P:calcium ion import across plasma membrane"/>
    <property type="evidence" value="ECO:0007669"/>
    <property type="project" value="TreeGrafter"/>
</dbReference>
<comment type="caution">
    <text evidence="9">The sequence shown here is derived from an EMBL/GenBank/DDBJ whole genome shotgun (WGS) entry which is preliminary data.</text>
</comment>
<keyword evidence="10" id="KW-1185">Reference proteome</keyword>
<feature type="transmembrane region" description="Helical" evidence="7">
    <location>
        <begin position="1035"/>
        <end position="1059"/>
    </location>
</feature>
<feature type="region of interest" description="Disordered" evidence="6">
    <location>
        <begin position="1328"/>
        <end position="1433"/>
    </location>
</feature>
<proteinExistence type="predicted"/>
<evidence type="ECO:0000256" key="6">
    <source>
        <dbReference type="SAM" id="MobiDB-lite"/>
    </source>
</evidence>
<feature type="compositionally biased region" description="Acidic residues" evidence="6">
    <location>
        <begin position="1358"/>
        <end position="1423"/>
    </location>
</feature>
<evidence type="ECO:0000256" key="5">
    <source>
        <dbReference type="ARBA" id="ARBA00023136"/>
    </source>
</evidence>
<evidence type="ECO:0000313" key="9">
    <source>
        <dbReference type="EMBL" id="KAG0277251.1"/>
    </source>
</evidence>
<accession>A0AAD4DG31</accession>
<dbReference type="SUPFAM" id="SSF82171">
    <property type="entry name" value="DPP6 N-terminal domain-like"/>
    <property type="match status" value="1"/>
</dbReference>
<evidence type="ECO:0000313" key="10">
    <source>
        <dbReference type="Proteomes" id="UP001194580"/>
    </source>
</evidence>
<dbReference type="Gene3D" id="2.130.10.10">
    <property type="entry name" value="YVTN repeat-like/Quinoprotein amine dehydrogenase"/>
    <property type="match status" value="1"/>
</dbReference>
<dbReference type="InterPro" id="IPR015943">
    <property type="entry name" value="WD40/YVTN_repeat-like_dom_sf"/>
</dbReference>
<evidence type="ECO:0000256" key="1">
    <source>
        <dbReference type="ARBA" id="ARBA00004141"/>
    </source>
</evidence>
<evidence type="ECO:0000256" key="4">
    <source>
        <dbReference type="ARBA" id="ARBA00022989"/>
    </source>
</evidence>
<feature type="compositionally biased region" description="Low complexity" evidence="6">
    <location>
        <begin position="1424"/>
        <end position="1433"/>
    </location>
</feature>
<evidence type="ECO:0000256" key="2">
    <source>
        <dbReference type="ARBA" id="ARBA00022692"/>
    </source>
</evidence>
<evidence type="ECO:0000259" key="8">
    <source>
        <dbReference type="Pfam" id="PF00520"/>
    </source>
</evidence>
<keyword evidence="4 7" id="KW-1133">Transmembrane helix</keyword>
<dbReference type="PANTHER" id="PTHR10582:SF2">
    <property type="entry name" value="INACTIVE"/>
    <property type="match status" value="1"/>
</dbReference>
<feature type="transmembrane region" description="Helical" evidence="7">
    <location>
        <begin position="1065"/>
        <end position="1085"/>
    </location>
</feature>
<gene>
    <name evidence="9" type="ORF">BGZ95_006257</name>
</gene>
<keyword evidence="2 7" id="KW-0812">Transmembrane</keyword>
<protein>
    <recommendedName>
        <fullName evidence="8">Ion transport domain-containing protein</fullName>
    </recommendedName>
</protein>
<keyword evidence="5 7" id="KW-0472">Membrane</keyword>
<dbReference type="Proteomes" id="UP001194580">
    <property type="component" value="Unassembled WGS sequence"/>
</dbReference>
<dbReference type="InterPro" id="IPR024862">
    <property type="entry name" value="TRPV"/>
</dbReference>
<evidence type="ECO:0000256" key="3">
    <source>
        <dbReference type="ARBA" id="ARBA00022737"/>
    </source>
</evidence>